<dbReference type="STRING" id="679201.HMPREF9334_00749"/>
<dbReference type="Gene3D" id="3.30.450.20">
    <property type="entry name" value="PAS domain"/>
    <property type="match status" value="1"/>
</dbReference>
<dbReference type="SUPFAM" id="SSF55073">
    <property type="entry name" value="Nucleotide cyclase"/>
    <property type="match status" value="1"/>
</dbReference>
<dbReference type="SUPFAM" id="SSF55785">
    <property type="entry name" value="PYP-like sensor domain (PAS domain)"/>
    <property type="match status" value="1"/>
</dbReference>
<dbReference type="Proteomes" id="UP000004129">
    <property type="component" value="Unassembled WGS sequence"/>
</dbReference>
<dbReference type="PANTHER" id="PTHR44757:SF2">
    <property type="entry name" value="BIOFILM ARCHITECTURE MAINTENANCE PROTEIN MBAA"/>
    <property type="match status" value="1"/>
</dbReference>
<accession>G5GNU5</accession>
<dbReference type="PANTHER" id="PTHR44757">
    <property type="entry name" value="DIGUANYLATE CYCLASE DGCP"/>
    <property type="match status" value="1"/>
</dbReference>
<dbReference type="PATRIC" id="fig|679201.3.peg.756"/>
<dbReference type="AlphaFoldDB" id="G5GNU5"/>
<feature type="domain" description="GGDEF" evidence="1">
    <location>
        <begin position="285"/>
        <end position="417"/>
    </location>
</feature>
<proteinExistence type="predicted"/>
<dbReference type="OrthoDB" id="9805474at2"/>
<dbReference type="InterPro" id="IPR000160">
    <property type="entry name" value="GGDEF_dom"/>
</dbReference>
<dbReference type="SMART" id="SM00267">
    <property type="entry name" value="GGDEF"/>
    <property type="match status" value="1"/>
</dbReference>
<dbReference type="EMBL" id="ACZM01000007">
    <property type="protein sequence ID" value="EHG21332.1"/>
    <property type="molecule type" value="Genomic_DNA"/>
</dbReference>
<comment type="caution">
    <text evidence="2">The sequence shown here is derived from an EMBL/GenBank/DDBJ whole genome shotgun (WGS) entry which is preliminary data.</text>
</comment>
<dbReference type="InterPro" id="IPR029787">
    <property type="entry name" value="Nucleotide_cyclase"/>
</dbReference>
<dbReference type="InterPro" id="IPR000014">
    <property type="entry name" value="PAS"/>
</dbReference>
<evidence type="ECO:0000313" key="2">
    <source>
        <dbReference type="EMBL" id="EHG21332.1"/>
    </source>
</evidence>
<dbReference type="InterPro" id="IPR035965">
    <property type="entry name" value="PAS-like_dom_sf"/>
</dbReference>
<dbReference type="InterPro" id="IPR043128">
    <property type="entry name" value="Rev_trsase/Diguanyl_cyclase"/>
</dbReference>
<gene>
    <name evidence="2" type="ORF">HMPREF9334_00749</name>
</gene>
<dbReference type="Pfam" id="PF00990">
    <property type="entry name" value="GGDEF"/>
    <property type="match status" value="1"/>
</dbReference>
<protein>
    <recommendedName>
        <fullName evidence="1">GGDEF domain-containing protein</fullName>
    </recommendedName>
</protein>
<dbReference type="CDD" id="cd01949">
    <property type="entry name" value="GGDEF"/>
    <property type="match status" value="1"/>
</dbReference>
<keyword evidence="3" id="KW-1185">Reference proteome</keyword>
<evidence type="ECO:0000313" key="3">
    <source>
        <dbReference type="Proteomes" id="UP000004129"/>
    </source>
</evidence>
<dbReference type="InterPro" id="IPR013656">
    <property type="entry name" value="PAS_4"/>
</dbReference>
<evidence type="ECO:0000259" key="1">
    <source>
        <dbReference type="PROSITE" id="PS50887"/>
    </source>
</evidence>
<dbReference type="HOGENOM" id="CLU_000445_11_25_9"/>
<organism evidence="2 3">
    <name type="scientific">Selenomonas infelix ATCC 43532</name>
    <dbReference type="NCBI Taxonomy" id="679201"/>
    <lineage>
        <taxon>Bacteria</taxon>
        <taxon>Bacillati</taxon>
        <taxon>Bacillota</taxon>
        <taxon>Negativicutes</taxon>
        <taxon>Selenomonadales</taxon>
        <taxon>Selenomonadaceae</taxon>
        <taxon>Selenomonas</taxon>
    </lineage>
</organism>
<name>G5GNU5_9FIRM</name>
<dbReference type="eggNOG" id="COG2199">
    <property type="taxonomic scope" value="Bacteria"/>
</dbReference>
<dbReference type="PROSITE" id="PS50887">
    <property type="entry name" value="GGDEF"/>
    <property type="match status" value="1"/>
</dbReference>
<dbReference type="NCBIfam" id="TIGR00229">
    <property type="entry name" value="sensory_box"/>
    <property type="match status" value="1"/>
</dbReference>
<dbReference type="Gene3D" id="3.30.70.270">
    <property type="match status" value="1"/>
</dbReference>
<dbReference type="RefSeq" id="WP_006692199.1">
    <property type="nucleotide sequence ID" value="NZ_JH376798.1"/>
</dbReference>
<reference evidence="2 3" key="1">
    <citation type="submission" date="2011-08" db="EMBL/GenBank/DDBJ databases">
        <title>The Genome Sequence of Selenomonas infelix ATCC 43532.</title>
        <authorList>
            <consortium name="The Broad Institute Genome Sequencing Platform"/>
            <person name="Earl A."/>
            <person name="Ward D."/>
            <person name="Feldgarden M."/>
            <person name="Gevers D."/>
            <person name="Izard J."/>
            <person name="Blanton J.M."/>
            <person name="Baranova O.V."/>
            <person name="Dewhirst F.E."/>
            <person name="Young S.K."/>
            <person name="Zeng Q."/>
            <person name="Gargeya S."/>
            <person name="Fitzgerald M."/>
            <person name="Haas B."/>
            <person name="Abouelleil A."/>
            <person name="Alvarado L."/>
            <person name="Arachchi H.M."/>
            <person name="Berlin A."/>
            <person name="Brown A."/>
            <person name="Chapman S.B."/>
            <person name="Chen Z."/>
            <person name="Dunbar C."/>
            <person name="Freedman E."/>
            <person name="Gearin G."/>
            <person name="Gellesch M."/>
            <person name="Goldberg J."/>
            <person name="Griggs A."/>
            <person name="Gujja S."/>
            <person name="Heiman D."/>
            <person name="Howarth C."/>
            <person name="Larson L."/>
            <person name="Lui A."/>
            <person name="MacDonald P.J.P."/>
            <person name="Montmayeur A."/>
            <person name="Murphy C."/>
            <person name="Neiman D."/>
            <person name="Pearson M."/>
            <person name="Priest M."/>
            <person name="Roberts A."/>
            <person name="Saif S."/>
            <person name="Shea T."/>
            <person name="Shenoy N."/>
            <person name="Sisk P."/>
            <person name="Stolte C."/>
            <person name="Sykes S."/>
            <person name="Wortman J."/>
            <person name="Nusbaum C."/>
            <person name="Birren B."/>
        </authorList>
    </citation>
    <scope>NUCLEOTIDE SEQUENCE [LARGE SCALE GENOMIC DNA]</scope>
    <source>
        <strain evidence="2 3">ATCC 43532</strain>
    </source>
</reference>
<dbReference type="NCBIfam" id="TIGR00254">
    <property type="entry name" value="GGDEF"/>
    <property type="match status" value="1"/>
</dbReference>
<dbReference type="eggNOG" id="COG3829">
    <property type="taxonomic scope" value="Bacteria"/>
</dbReference>
<dbReference type="InterPro" id="IPR052155">
    <property type="entry name" value="Biofilm_reg_signaling"/>
</dbReference>
<sequence>MYSVQLKIGFIGIAEDKVDLWKGIAPKERFRHEFYTITQEEELIRRLADEEELLTIMDQESFLSPRMVRQGMPTKDSLLVLCAHDPSRLTSEDYDAADEIWLDGGPELARFYFANILVRIADGKHAWLQETCLQATINTLPDMIWFKDMQGIHLDVNDAFCTAVAKEKADVRGRDHYYIWDIPKEVYEASDYVCVETEDEVVAARTTCLFDEEVMKADGNLSRLKTYKTPIFDGDTIIGTVGIARDVTKEYEYQQNIIYMALHDQLTGLANRRQLDEFLSKLETNEMVVAYLDLDHFKAVNDTYGHLAGDEALVRTSELIKKHFHDTLNVRLGGDEFLIIFTDGAVSEDIPGRMQAFIDDFFDAFKEDKRFGVLSVSAGIAEGKVGHGSFDLLLQKADEALYEAKAGGRGRYVISHRDEHEVIR</sequence>
<dbReference type="Pfam" id="PF08448">
    <property type="entry name" value="PAS_4"/>
    <property type="match status" value="1"/>
</dbReference>